<keyword evidence="3 6" id="KW-0812">Transmembrane</keyword>
<protein>
    <recommendedName>
        <fullName evidence="6">Transporter</fullName>
    </recommendedName>
</protein>
<evidence type="ECO:0000313" key="9">
    <source>
        <dbReference type="Proteomes" id="UP001217089"/>
    </source>
</evidence>
<feature type="transmembrane region" description="Helical" evidence="7">
    <location>
        <begin position="95"/>
        <end position="122"/>
    </location>
</feature>
<keyword evidence="5 7" id="KW-0472">Membrane</keyword>
<keyword evidence="9" id="KW-1185">Reference proteome</keyword>
<feature type="transmembrane region" description="Helical" evidence="7">
    <location>
        <begin position="20"/>
        <end position="39"/>
    </location>
</feature>
<dbReference type="Proteomes" id="UP001217089">
    <property type="component" value="Unassembled WGS sequence"/>
</dbReference>
<dbReference type="PROSITE" id="PS50267">
    <property type="entry name" value="NA_NEUROTRAN_SYMP_3"/>
    <property type="match status" value="1"/>
</dbReference>
<keyword evidence="2 6" id="KW-0813">Transport</keyword>
<comment type="caution">
    <text evidence="8">The sequence shown here is derived from an EMBL/GenBank/DDBJ whole genome shotgun (WGS) entry which is preliminary data.</text>
</comment>
<keyword evidence="6" id="KW-0769">Symport</keyword>
<comment type="similarity">
    <text evidence="6">Belongs to the sodium:neurotransmitter symporter (SNF) (TC 2.A.22) family.</text>
</comment>
<dbReference type="Pfam" id="PF00209">
    <property type="entry name" value="SNF"/>
    <property type="match status" value="2"/>
</dbReference>
<feature type="transmembrane region" description="Helical" evidence="7">
    <location>
        <begin position="232"/>
        <end position="251"/>
    </location>
</feature>
<dbReference type="PANTHER" id="PTHR11616:SF240">
    <property type="entry name" value="BLOATED TUBULES, ISOFORM B-RELATED"/>
    <property type="match status" value="1"/>
</dbReference>
<dbReference type="PRINTS" id="PR00176">
    <property type="entry name" value="NANEUSMPORT"/>
</dbReference>
<evidence type="ECO:0000256" key="5">
    <source>
        <dbReference type="ARBA" id="ARBA00023136"/>
    </source>
</evidence>
<evidence type="ECO:0000313" key="8">
    <source>
        <dbReference type="EMBL" id="KAJ8320431.1"/>
    </source>
</evidence>
<feature type="transmembrane region" description="Helical" evidence="7">
    <location>
        <begin position="51"/>
        <end position="75"/>
    </location>
</feature>
<evidence type="ECO:0000256" key="6">
    <source>
        <dbReference type="RuleBase" id="RU003732"/>
    </source>
</evidence>
<accession>A0ABQ9FUJ6</accession>
<keyword evidence="4 7" id="KW-1133">Transmembrane helix</keyword>
<evidence type="ECO:0000256" key="7">
    <source>
        <dbReference type="SAM" id="Phobius"/>
    </source>
</evidence>
<dbReference type="InterPro" id="IPR037272">
    <property type="entry name" value="SNS_sf"/>
</dbReference>
<dbReference type="PANTHER" id="PTHR11616">
    <property type="entry name" value="SODIUM/CHLORIDE DEPENDENT TRANSPORTER"/>
    <property type="match status" value="1"/>
</dbReference>
<feature type="transmembrane region" description="Helical" evidence="7">
    <location>
        <begin position="398"/>
        <end position="421"/>
    </location>
</feature>
<feature type="transmembrane region" description="Helical" evidence="7">
    <location>
        <begin position="257"/>
        <end position="279"/>
    </location>
</feature>
<evidence type="ECO:0000256" key="2">
    <source>
        <dbReference type="ARBA" id="ARBA00022448"/>
    </source>
</evidence>
<organism evidence="8 9">
    <name type="scientific">Tegillarca granosa</name>
    <name type="common">Malaysian cockle</name>
    <name type="synonym">Anadara granosa</name>
    <dbReference type="NCBI Taxonomy" id="220873"/>
    <lineage>
        <taxon>Eukaryota</taxon>
        <taxon>Metazoa</taxon>
        <taxon>Spiralia</taxon>
        <taxon>Lophotrochozoa</taxon>
        <taxon>Mollusca</taxon>
        <taxon>Bivalvia</taxon>
        <taxon>Autobranchia</taxon>
        <taxon>Pteriomorphia</taxon>
        <taxon>Arcoida</taxon>
        <taxon>Arcoidea</taxon>
        <taxon>Arcidae</taxon>
        <taxon>Tegillarca</taxon>
    </lineage>
</organism>
<comment type="subcellular location">
    <subcellularLocation>
        <location evidence="1">Membrane</location>
        <topology evidence="1">Multi-pass membrane protein</topology>
    </subcellularLocation>
</comment>
<dbReference type="EMBL" id="JARBDR010000141">
    <property type="protein sequence ID" value="KAJ8320431.1"/>
    <property type="molecule type" value="Genomic_DNA"/>
</dbReference>
<reference evidence="8 9" key="1">
    <citation type="submission" date="2022-12" db="EMBL/GenBank/DDBJ databases">
        <title>Chromosome-level genome of Tegillarca granosa.</title>
        <authorList>
            <person name="Kim J."/>
        </authorList>
    </citation>
    <scope>NUCLEOTIDE SEQUENCE [LARGE SCALE GENOMIC DNA]</scope>
    <source>
        <strain evidence="8">Teg-2019</strain>
        <tissue evidence="8">Adductor muscle</tissue>
    </source>
</reference>
<proteinExistence type="inferred from homology"/>
<name>A0ABQ9FUJ6_TEGGR</name>
<dbReference type="InterPro" id="IPR000175">
    <property type="entry name" value="Na/ntran_symport"/>
</dbReference>
<evidence type="ECO:0000256" key="1">
    <source>
        <dbReference type="ARBA" id="ARBA00004141"/>
    </source>
</evidence>
<feature type="transmembrane region" description="Helical" evidence="7">
    <location>
        <begin position="358"/>
        <end position="377"/>
    </location>
</feature>
<sequence length="435" mass="49627">MHCHEHIQDARWRIIADLEGTGLTIWSFYSPVLVIWLVWRFPYVCYRNGGGAFLIPYFFFLFVAGLPLTLLEISYCQYSNLGPAKVWECCPLFRGIGYGMVVFISIVAIYYNVIISWCLYYFGNSFFPKLPWASCDNIWNTDACYERFGNTTKSTSIWKTGPVSTQFGNITNKTLFNNMTSTYNFNFNGIHNSSMLNMSLIVTKTSSEEFWEYHVLELTEGIERIGMVRWQLLLCSFITLAVTFLCLFKGIKTSGKVAYLAASLPYLFLVILLVRGATLPGALDGLKFYLIPRWSDLKRFSVWGDAAVQALFSIGIGTANIQTLASYNNFNYDCHSYKKSTRRPGIAFMVYPEALSTLPLPQFWCALFFLMLFMVGLDSQIVHIQVMCSAITDNWPKMLRWTTSLTVLVCLSQFILGIPFVTQGGVYIVQLIDWS</sequence>
<evidence type="ECO:0000256" key="3">
    <source>
        <dbReference type="ARBA" id="ARBA00022692"/>
    </source>
</evidence>
<dbReference type="PROSITE" id="PS00610">
    <property type="entry name" value="NA_NEUROTRAN_SYMP_1"/>
    <property type="match status" value="1"/>
</dbReference>
<dbReference type="SUPFAM" id="SSF161070">
    <property type="entry name" value="SNF-like"/>
    <property type="match status" value="1"/>
</dbReference>
<evidence type="ECO:0000256" key="4">
    <source>
        <dbReference type="ARBA" id="ARBA00022989"/>
    </source>
</evidence>
<gene>
    <name evidence="8" type="ORF">KUTeg_002018</name>
</gene>